<evidence type="ECO:0000313" key="4">
    <source>
        <dbReference type="Proteomes" id="UP001578633"/>
    </source>
</evidence>
<name>A0ABR3UT66_9PLEO</name>
<keyword evidence="4" id="KW-1185">Reference proteome</keyword>
<dbReference type="EMBL" id="JBHGVX010000002">
    <property type="protein sequence ID" value="KAL1799510.1"/>
    <property type="molecule type" value="Genomic_DNA"/>
</dbReference>
<dbReference type="InterPro" id="IPR012337">
    <property type="entry name" value="RNaseH-like_sf"/>
</dbReference>
<feature type="region of interest" description="Disordered" evidence="1">
    <location>
        <begin position="1"/>
        <end position="28"/>
    </location>
</feature>
<gene>
    <name evidence="3" type="ORF">ACET3X_003547</name>
</gene>
<dbReference type="Proteomes" id="UP001578633">
    <property type="component" value="Chromosome 2"/>
</dbReference>
<sequence length="372" mass="40864">MASSDFSRYVSPDNGSTASPSPPPSDTEQLASVLALKTGSEVLSHCLGLSTLEGVPSAAENMIVVNFDTETWVSDHGRLTELGVSTFDSRDMRALKEAGMHGENLLRQVYFYHARILENAYLRNIKYCVGDPDKNRFGQTRFLTRNETRLMLKEMFEWPVDPRKPELGFCPVVVLGHALRGDLAMLNSTLGFDAVDSGTVVKIIDTQQVARECGYVPSGNSNQIGLGNLVAKCGFEYRDPHTASNDAAMTLISAVQILLPSELKPEDGGLQKVVDDIEVSSQSQQWEWGSDQWCLRCGKYGHTRDTFGHKRCFAKVKCGHCAASRNEKRRQAAGSHRTECCISYAMRGPEVLPAVENVASALAGLDLAGNRW</sequence>
<evidence type="ECO:0000256" key="1">
    <source>
        <dbReference type="SAM" id="MobiDB-lite"/>
    </source>
</evidence>
<dbReference type="PANTHER" id="PTHR28083">
    <property type="entry name" value="GOOD FOR FULL DBP5 ACTIVITY PROTEIN 2"/>
    <property type="match status" value="1"/>
</dbReference>
<dbReference type="SUPFAM" id="SSF53098">
    <property type="entry name" value="Ribonuclease H-like"/>
    <property type="match status" value="1"/>
</dbReference>
<dbReference type="PANTHER" id="PTHR28083:SF1">
    <property type="entry name" value="GOOD FOR FULL DBP5 ACTIVITY PROTEIN 2"/>
    <property type="match status" value="1"/>
</dbReference>
<proteinExistence type="predicted"/>
<reference evidence="3 4" key="1">
    <citation type="submission" date="2024-09" db="EMBL/GenBank/DDBJ databases">
        <title>T2T genomes of carrot and Alternaria dauci and their utility for understanding host-pathogen interaction during carrot leaf blight disease.</title>
        <authorList>
            <person name="Liu W."/>
            <person name="Xu S."/>
            <person name="Ou C."/>
            <person name="Liu X."/>
            <person name="Zhuang F."/>
            <person name="Deng X.W."/>
        </authorList>
    </citation>
    <scope>NUCLEOTIDE SEQUENCE [LARGE SCALE GENOMIC DNA]</scope>
    <source>
        <strain evidence="3 4">A2016</strain>
    </source>
</reference>
<protein>
    <recommendedName>
        <fullName evidence="2">Gfd2/YDR514C-like C-terminal domain-containing protein</fullName>
    </recommendedName>
</protein>
<dbReference type="Gene3D" id="3.30.420.10">
    <property type="entry name" value="Ribonuclease H-like superfamily/Ribonuclease H"/>
    <property type="match status" value="1"/>
</dbReference>
<dbReference type="GeneID" id="96083869"/>
<dbReference type="InterPro" id="IPR040151">
    <property type="entry name" value="Gfd2/YDR514C-like"/>
</dbReference>
<dbReference type="InterPro" id="IPR048519">
    <property type="entry name" value="Gfd2/YDR514C-like_C"/>
</dbReference>
<dbReference type="RefSeq" id="XP_069310094.1">
    <property type="nucleotide sequence ID" value="XM_069448834.1"/>
</dbReference>
<feature type="domain" description="Gfd2/YDR514C-like C-terminal" evidence="2">
    <location>
        <begin position="64"/>
        <end position="256"/>
    </location>
</feature>
<dbReference type="InterPro" id="IPR036397">
    <property type="entry name" value="RNaseH_sf"/>
</dbReference>
<organism evidence="3 4">
    <name type="scientific">Alternaria dauci</name>
    <dbReference type="NCBI Taxonomy" id="48095"/>
    <lineage>
        <taxon>Eukaryota</taxon>
        <taxon>Fungi</taxon>
        <taxon>Dikarya</taxon>
        <taxon>Ascomycota</taxon>
        <taxon>Pezizomycotina</taxon>
        <taxon>Dothideomycetes</taxon>
        <taxon>Pleosporomycetidae</taxon>
        <taxon>Pleosporales</taxon>
        <taxon>Pleosporineae</taxon>
        <taxon>Pleosporaceae</taxon>
        <taxon>Alternaria</taxon>
        <taxon>Alternaria sect. Porri</taxon>
    </lineage>
</organism>
<comment type="caution">
    <text evidence="3">The sequence shown here is derived from an EMBL/GenBank/DDBJ whole genome shotgun (WGS) entry which is preliminary data.</text>
</comment>
<evidence type="ECO:0000259" key="2">
    <source>
        <dbReference type="Pfam" id="PF21762"/>
    </source>
</evidence>
<accession>A0ABR3UT66</accession>
<dbReference type="Pfam" id="PF21762">
    <property type="entry name" value="DEDDh_C"/>
    <property type="match status" value="1"/>
</dbReference>
<evidence type="ECO:0000313" key="3">
    <source>
        <dbReference type="EMBL" id="KAL1799510.1"/>
    </source>
</evidence>